<evidence type="ECO:0000259" key="4">
    <source>
        <dbReference type="Pfam" id="PF01232"/>
    </source>
</evidence>
<dbReference type="Gene3D" id="1.10.1040.10">
    <property type="entry name" value="N-(1-d-carboxylethyl)-l-norvaline Dehydrogenase, domain 2"/>
    <property type="match status" value="1"/>
</dbReference>
<dbReference type="Pfam" id="PF01232">
    <property type="entry name" value="Mannitol_dh"/>
    <property type="match status" value="1"/>
</dbReference>
<dbReference type="PANTHER" id="PTHR30524:SF0">
    <property type="entry name" value="ALTRONATE OXIDOREDUCTASE-RELATED"/>
    <property type="match status" value="1"/>
</dbReference>
<protein>
    <submittedName>
        <fullName evidence="6">Tagaturonate reductase</fullName>
        <ecNumber evidence="6">1.1.1.58</ecNumber>
    </submittedName>
</protein>
<comment type="caution">
    <text evidence="6">The sequence shown here is derived from an EMBL/GenBank/DDBJ whole genome shotgun (WGS) entry which is preliminary data.</text>
</comment>
<dbReference type="Pfam" id="PF08125">
    <property type="entry name" value="Mannitol_dh_C"/>
    <property type="match status" value="1"/>
</dbReference>
<dbReference type="InterPro" id="IPR008927">
    <property type="entry name" value="6-PGluconate_DH-like_C_sf"/>
</dbReference>
<proteinExistence type="predicted"/>
<keyword evidence="2" id="KW-0520">NAD</keyword>
<evidence type="ECO:0000256" key="3">
    <source>
        <dbReference type="ARBA" id="ARBA00048615"/>
    </source>
</evidence>
<feature type="domain" description="Mannitol dehydrogenase N-terminal" evidence="4">
    <location>
        <begin position="22"/>
        <end position="265"/>
    </location>
</feature>
<dbReference type="SUPFAM" id="SSF51735">
    <property type="entry name" value="NAD(P)-binding Rossmann-fold domains"/>
    <property type="match status" value="1"/>
</dbReference>
<accession>A0ABR9DSH6</accession>
<organism evidence="6 7">
    <name type="scientific">Flavimobilis rhizosphaerae</name>
    <dbReference type="NCBI Taxonomy" id="2775421"/>
    <lineage>
        <taxon>Bacteria</taxon>
        <taxon>Bacillati</taxon>
        <taxon>Actinomycetota</taxon>
        <taxon>Actinomycetes</taxon>
        <taxon>Micrococcales</taxon>
        <taxon>Jonesiaceae</taxon>
        <taxon>Flavimobilis</taxon>
    </lineage>
</organism>
<comment type="catalytic activity">
    <reaction evidence="3">
        <text>D-mannitol 1-phosphate + NAD(+) = beta-D-fructose 6-phosphate + NADH + H(+)</text>
        <dbReference type="Rhea" id="RHEA:19661"/>
        <dbReference type="ChEBI" id="CHEBI:15378"/>
        <dbReference type="ChEBI" id="CHEBI:57540"/>
        <dbReference type="ChEBI" id="CHEBI:57634"/>
        <dbReference type="ChEBI" id="CHEBI:57945"/>
        <dbReference type="ChEBI" id="CHEBI:61381"/>
        <dbReference type="EC" id="1.1.1.17"/>
    </reaction>
</comment>
<dbReference type="Proteomes" id="UP000642107">
    <property type="component" value="Unassembled WGS sequence"/>
</dbReference>
<evidence type="ECO:0000256" key="2">
    <source>
        <dbReference type="ARBA" id="ARBA00023027"/>
    </source>
</evidence>
<name>A0ABR9DSH6_9MICO</name>
<keyword evidence="1 6" id="KW-0560">Oxidoreductase</keyword>
<dbReference type="PANTHER" id="PTHR30524">
    <property type="entry name" value="MANNITOL-1-PHOSPHATE 5-DEHYDROGENASE"/>
    <property type="match status" value="1"/>
</dbReference>
<evidence type="ECO:0000313" key="7">
    <source>
        <dbReference type="Proteomes" id="UP000642107"/>
    </source>
</evidence>
<dbReference type="InterPro" id="IPR036291">
    <property type="entry name" value="NAD(P)-bd_dom_sf"/>
</dbReference>
<dbReference type="EMBL" id="JACZDF010000006">
    <property type="protein sequence ID" value="MBD9700087.1"/>
    <property type="molecule type" value="Genomic_DNA"/>
</dbReference>
<dbReference type="InterPro" id="IPR013328">
    <property type="entry name" value="6PGD_dom2"/>
</dbReference>
<dbReference type="NCBIfam" id="NF002969">
    <property type="entry name" value="PRK03643.1"/>
    <property type="match status" value="1"/>
</dbReference>
<dbReference type="RefSeq" id="WP_192281061.1">
    <property type="nucleotide sequence ID" value="NZ_JACZDF010000006.1"/>
</dbReference>
<dbReference type="SUPFAM" id="SSF48179">
    <property type="entry name" value="6-phosphogluconate dehydrogenase C-terminal domain-like"/>
    <property type="match status" value="1"/>
</dbReference>
<dbReference type="EC" id="1.1.1.58" evidence="6"/>
<reference evidence="6 7" key="1">
    <citation type="submission" date="2020-09" db="EMBL/GenBank/DDBJ databases">
        <title>Flavimobilis rhizosphaerae sp. nov., isolated from rhizosphere soil of Spartina alterniflora.</title>
        <authorList>
            <person name="Hanqin C."/>
        </authorList>
    </citation>
    <scope>NUCLEOTIDE SEQUENCE [LARGE SCALE GENOMIC DNA]</scope>
    <source>
        <strain evidence="6 7">GY 10621</strain>
    </source>
</reference>
<evidence type="ECO:0000313" key="6">
    <source>
        <dbReference type="EMBL" id="MBD9700087.1"/>
    </source>
</evidence>
<sequence>MTTTTLPRLSAATAERTARPITVLQFGGGNFLRAFVDQMIHAANTAGVMNAGVAVVHATPGPDRALELLEEQDGLYHVLLEGVRDGEPVREFTRVDVIQRIVRSHEQFDAYRELYLSPELEVIVSNTTEAGIAWVEGDDVAAQPPASFPAKITALLHDRFVAFGGAASAGLRIVCCELIEDNATTLREYVLRHARAAGYGAEFERWVLEANSFHDTLVDRIVPGYPRDEIADIQAEIGFADDVVVKGEYFGVWAIGGDPVVQQVLPLDRAGQPVQFMTDIRPFRAKKVKILNGLHTAMAAVGLQLGCESVREAFERPDVRAYLDALLEDEVLPSISEPREELRTFAAKIVERFGNPYLHHRLADIALNSVSKWGARNLPVLLSAFKDGREAPRTAFAAAALLTLYVRGPEGFEPHDDAAVVAAIREAFDPADVPAWVRASIAAAGWVTDCDGCRDRLADEVATHAARILEVGVEQALTELPV</sequence>
<evidence type="ECO:0000256" key="1">
    <source>
        <dbReference type="ARBA" id="ARBA00023002"/>
    </source>
</evidence>
<dbReference type="InterPro" id="IPR013131">
    <property type="entry name" value="Mannitol_DH_N"/>
</dbReference>
<dbReference type="Gene3D" id="3.40.50.720">
    <property type="entry name" value="NAD(P)-binding Rossmann-like Domain"/>
    <property type="match status" value="1"/>
</dbReference>
<feature type="domain" description="Mannitol dehydrogenase C-terminal" evidence="5">
    <location>
        <begin position="279"/>
        <end position="408"/>
    </location>
</feature>
<evidence type="ECO:0000259" key="5">
    <source>
        <dbReference type="Pfam" id="PF08125"/>
    </source>
</evidence>
<dbReference type="InterPro" id="IPR013118">
    <property type="entry name" value="Mannitol_DH_C"/>
</dbReference>
<gene>
    <name evidence="6" type="ORF">IGS67_11390</name>
</gene>
<dbReference type="GO" id="GO:0009026">
    <property type="term" value="F:tagaturonate reductase activity"/>
    <property type="evidence" value="ECO:0007669"/>
    <property type="project" value="UniProtKB-EC"/>
</dbReference>
<keyword evidence="7" id="KW-1185">Reference proteome</keyword>